<dbReference type="Proteomes" id="UP000011996">
    <property type="component" value="Unassembled WGS sequence"/>
</dbReference>
<name>M5S8I5_9BACT</name>
<dbReference type="Pfam" id="PF07606">
    <property type="entry name" value="DUF1569"/>
    <property type="match status" value="1"/>
</dbReference>
<sequence>MDPSTPFVSHYPMLGRLTREQWLLMQQWHAAHHLSFAVPND</sequence>
<comment type="caution">
    <text evidence="1">The sequence shown here is derived from an EMBL/GenBank/DDBJ whole genome shotgun (WGS) entry which is preliminary data.</text>
</comment>
<dbReference type="EMBL" id="ANOF01000054">
    <property type="protein sequence ID" value="EMI27953.1"/>
    <property type="molecule type" value="Genomic_DNA"/>
</dbReference>
<dbReference type="AlphaFoldDB" id="M5S8I5"/>
<gene>
    <name evidence="1" type="ORF">RESH_01514</name>
</gene>
<accession>M5S8I5</accession>
<organism evidence="1 2">
    <name type="scientific">Rhodopirellula europaea SH398</name>
    <dbReference type="NCBI Taxonomy" id="1263868"/>
    <lineage>
        <taxon>Bacteria</taxon>
        <taxon>Pseudomonadati</taxon>
        <taxon>Planctomycetota</taxon>
        <taxon>Planctomycetia</taxon>
        <taxon>Pirellulales</taxon>
        <taxon>Pirellulaceae</taxon>
        <taxon>Rhodopirellula</taxon>
    </lineage>
</organism>
<proteinExistence type="predicted"/>
<dbReference type="PATRIC" id="fig|1263868.3.peg.1629"/>
<reference evidence="1 2" key="1">
    <citation type="journal article" date="2013" name="Mar. Genomics">
        <title>Expression of sulfatases in Rhodopirellula baltica and the diversity of sulfatases in the genus Rhodopirellula.</title>
        <authorList>
            <person name="Wegner C.E."/>
            <person name="Richter-Heitmann T."/>
            <person name="Klindworth A."/>
            <person name="Klockow C."/>
            <person name="Richter M."/>
            <person name="Achstetter T."/>
            <person name="Glockner F.O."/>
            <person name="Harder J."/>
        </authorList>
    </citation>
    <scope>NUCLEOTIDE SEQUENCE [LARGE SCALE GENOMIC DNA]</scope>
    <source>
        <strain evidence="1 2">SH398</strain>
    </source>
</reference>
<dbReference type="InterPro" id="IPR011463">
    <property type="entry name" value="DUF1569"/>
</dbReference>
<evidence type="ECO:0000313" key="2">
    <source>
        <dbReference type="Proteomes" id="UP000011996"/>
    </source>
</evidence>
<evidence type="ECO:0000313" key="1">
    <source>
        <dbReference type="EMBL" id="EMI27953.1"/>
    </source>
</evidence>
<protein>
    <submittedName>
        <fullName evidence="1">Protein containing DUF1569</fullName>
    </submittedName>
</protein>